<evidence type="ECO:0000313" key="2">
    <source>
        <dbReference type="Proteomes" id="UP000326458"/>
    </source>
</evidence>
<dbReference type="Proteomes" id="UP000326458">
    <property type="component" value="Unassembled WGS sequence"/>
</dbReference>
<proteinExistence type="predicted"/>
<organism evidence="1 2">
    <name type="scientific">Muntiacus muntjak</name>
    <name type="common">Barking deer</name>
    <name type="synonym">Indian muntjac</name>
    <dbReference type="NCBI Taxonomy" id="9888"/>
    <lineage>
        <taxon>Eukaryota</taxon>
        <taxon>Metazoa</taxon>
        <taxon>Chordata</taxon>
        <taxon>Craniata</taxon>
        <taxon>Vertebrata</taxon>
        <taxon>Euteleostomi</taxon>
        <taxon>Mammalia</taxon>
        <taxon>Eutheria</taxon>
        <taxon>Laurasiatheria</taxon>
        <taxon>Artiodactyla</taxon>
        <taxon>Ruminantia</taxon>
        <taxon>Pecora</taxon>
        <taxon>Cervidae</taxon>
        <taxon>Muntiacinae</taxon>
        <taxon>Muntiacus</taxon>
    </lineage>
</organism>
<protein>
    <recommendedName>
        <fullName evidence="3">Dolichyl-diphosphooligosaccharide--protein glycosyltransferase subunit 4</fullName>
    </recommendedName>
</protein>
<evidence type="ECO:0000313" key="1">
    <source>
        <dbReference type="EMBL" id="KAB0358559.1"/>
    </source>
</evidence>
<keyword evidence="2" id="KW-1185">Reference proteome</keyword>
<evidence type="ECO:0008006" key="3">
    <source>
        <dbReference type="Google" id="ProtNLM"/>
    </source>
</evidence>
<comment type="caution">
    <text evidence="1">The sequence shown here is derived from an EMBL/GenBank/DDBJ whole genome shotgun (WGS) entry which is preliminary data.</text>
</comment>
<accession>A0A5N3WA31</accession>
<dbReference type="EMBL" id="VCEA01000001">
    <property type="protein sequence ID" value="KAB0358559.1"/>
    <property type="molecule type" value="Genomic_DNA"/>
</dbReference>
<dbReference type="AlphaFoldDB" id="A0A5N3WA31"/>
<name>A0A5N3WA31_MUNMU</name>
<gene>
    <name evidence="1" type="ORF">FD754_002715</name>
</gene>
<reference evidence="1 2" key="1">
    <citation type="submission" date="2019-06" db="EMBL/GenBank/DDBJ databases">
        <title>Discovery of a novel chromosome fission-fusion reversal in muntjac.</title>
        <authorList>
            <person name="Mudd A.B."/>
            <person name="Bredeson J.V."/>
            <person name="Baum R."/>
            <person name="Hockemeyer D."/>
            <person name="Rokhsar D.S."/>
        </authorList>
    </citation>
    <scope>NUCLEOTIDE SEQUENCE [LARGE SCALE GENOMIC DNA]</scope>
    <source>
        <strain evidence="1">UTSW_UCB_Mm</strain>
        <tissue evidence="1">Fibroblast cell line</tissue>
    </source>
</reference>
<sequence>MLGVSPFLLAVLCHYMAVNNPRKQE</sequence>